<keyword evidence="3" id="KW-1185">Reference proteome</keyword>
<keyword evidence="1" id="KW-0812">Transmembrane</keyword>
<feature type="transmembrane region" description="Helical" evidence="1">
    <location>
        <begin position="77"/>
        <end position="95"/>
    </location>
</feature>
<feature type="transmembrane region" description="Helical" evidence="1">
    <location>
        <begin position="179"/>
        <end position="199"/>
    </location>
</feature>
<keyword evidence="1" id="KW-0472">Membrane</keyword>
<feature type="transmembrane region" description="Helical" evidence="1">
    <location>
        <begin position="52"/>
        <end position="71"/>
    </location>
</feature>
<evidence type="ECO:0000313" key="2">
    <source>
        <dbReference type="EMBL" id="MFC4469915.1"/>
    </source>
</evidence>
<reference evidence="3" key="1">
    <citation type="journal article" date="2019" name="Int. J. Syst. Evol. Microbiol.">
        <title>The Global Catalogue of Microorganisms (GCM) 10K type strain sequencing project: providing services to taxonomists for standard genome sequencing and annotation.</title>
        <authorList>
            <consortium name="The Broad Institute Genomics Platform"/>
            <consortium name="The Broad Institute Genome Sequencing Center for Infectious Disease"/>
            <person name="Wu L."/>
            <person name="Ma J."/>
        </authorList>
    </citation>
    <scope>NUCLEOTIDE SEQUENCE [LARGE SCALE GENOMIC DNA]</scope>
    <source>
        <strain evidence="3">DT43</strain>
    </source>
</reference>
<proteinExistence type="predicted"/>
<dbReference type="RefSeq" id="WP_386349771.1">
    <property type="nucleotide sequence ID" value="NZ_JBHSFG010000070.1"/>
</dbReference>
<gene>
    <name evidence="2" type="ORF">ACFPH6_36365</name>
</gene>
<dbReference type="Proteomes" id="UP001596012">
    <property type="component" value="Unassembled WGS sequence"/>
</dbReference>
<protein>
    <recommendedName>
        <fullName evidence="4">DUF3592 domain-containing protein</fullName>
    </recommendedName>
</protein>
<comment type="caution">
    <text evidence="2">The sequence shown here is derived from an EMBL/GenBank/DDBJ whole genome shotgun (WGS) entry which is preliminary data.</text>
</comment>
<organism evidence="2 3">
    <name type="scientific">Streptomyces xiangluensis</name>
    <dbReference type="NCBI Taxonomy" id="2665720"/>
    <lineage>
        <taxon>Bacteria</taxon>
        <taxon>Bacillati</taxon>
        <taxon>Actinomycetota</taxon>
        <taxon>Actinomycetes</taxon>
        <taxon>Kitasatosporales</taxon>
        <taxon>Streptomycetaceae</taxon>
        <taxon>Streptomyces</taxon>
    </lineage>
</organism>
<evidence type="ECO:0000256" key="1">
    <source>
        <dbReference type="SAM" id="Phobius"/>
    </source>
</evidence>
<dbReference type="EMBL" id="JBHSFG010000070">
    <property type="protein sequence ID" value="MFC4469915.1"/>
    <property type="molecule type" value="Genomic_DNA"/>
</dbReference>
<evidence type="ECO:0008006" key="4">
    <source>
        <dbReference type="Google" id="ProtNLM"/>
    </source>
</evidence>
<keyword evidence="1" id="KW-1133">Transmembrane helix</keyword>
<name>A0ABV8Z188_9ACTN</name>
<feature type="transmembrane region" description="Helical" evidence="1">
    <location>
        <begin position="20"/>
        <end position="40"/>
    </location>
</feature>
<evidence type="ECO:0000313" key="3">
    <source>
        <dbReference type="Proteomes" id="UP001596012"/>
    </source>
</evidence>
<accession>A0ABV8Z188</accession>
<sequence>MGANRMSRLTPSRGMVGRGLLGAVGGLAVAALWIGSSALVIHRSSGVEGPAILGIVIFMTGLVVMLAVGLLGLPWPYWIAVGLLAVLMLIPLTFYDDAVLDQRGERVTAVVSGRRDFVSQPSGVPGHVCRVRLPDGTEAEVTGPRCDEGTRIGDRLTVYQDPEGRVQAKLGVQMTAGQLMWLVWACVAGLVTLGARIGVHVGRDQHHTVGAAGSAGTSPAA</sequence>